<dbReference type="GO" id="GO:0008615">
    <property type="term" value="P:pyridoxine biosynthetic process"/>
    <property type="evidence" value="ECO:0007669"/>
    <property type="project" value="UniProtKB-UniRule"/>
</dbReference>
<dbReference type="UniPathway" id="UPA00244">
    <property type="reaction ID" value="UER00310"/>
</dbReference>
<dbReference type="PROSITE" id="PS00671">
    <property type="entry name" value="D_2_HYDROXYACID_DH_3"/>
    <property type="match status" value="1"/>
</dbReference>
<keyword evidence="10" id="KW-1185">Reference proteome</keyword>
<evidence type="ECO:0000313" key="9">
    <source>
        <dbReference type="EMBL" id="AFA41292.1"/>
    </source>
</evidence>
<feature type="domain" description="D-isomer specific 2-hydroxyacid dehydrogenase catalytic" evidence="6">
    <location>
        <begin position="29"/>
        <end position="282"/>
    </location>
</feature>
<dbReference type="OrthoDB" id="9770208at2"/>
<feature type="binding site" evidence="5">
    <location>
        <position position="45"/>
    </location>
    <ligand>
        <name>substrate</name>
    </ligand>
</feature>
<dbReference type="InterPro" id="IPR020921">
    <property type="entry name" value="Erythronate-4-P_DHase"/>
</dbReference>
<dbReference type="EC" id="1.1.1.290" evidence="5"/>
<dbReference type="GO" id="GO:0005829">
    <property type="term" value="C:cytosol"/>
    <property type="evidence" value="ECO:0007669"/>
    <property type="project" value="TreeGrafter"/>
</dbReference>
<dbReference type="InterPro" id="IPR006140">
    <property type="entry name" value="D-isomer_DH_NAD-bd"/>
</dbReference>
<dbReference type="PANTHER" id="PTHR10996">
    <property type="entry name" value="2-HYDROXYACID DEHYDROGENASE-RELATED"/>
    <property type="match status" value="1"/>
</dbReference>
<dbReference type="InterPro" id="IPR006139">
    <property type="entry name" value="D-isomer_2_OHA_DH_cat_dom"/>
</dbReference>
<dbReference type="InterPro" id="IPR029752">
    <property type="entry name" value="D-isomer_DH_CS1"/>
</dbReference>
<gene>
    <name evidence="5 9" type="primary">pdxB</name>
    <name evidence="9" type="ORF">WIGMOR_0465</name>
</gene>
<sequence length="381" mass="43517">MNILIDENLSFFLSWFKQLGIIQLMHGRKIIKSKLKDIDILIIKSTTTINKQLLNNTKIKFIGSVTSGIDHVDLMWLKKKQIHFHFSPGCNSIAVAEYVLSCLLHLSIRDKFLLIKKTVGIIGVGNIGKCLSKKLNALGIKTLLYDPFVKKIFDYNTWTPLDTLIQNADILTLHVPLTTHGLYPTKHLINEKILLKLPDNCILINTSRGAVVDNLALLNIMRLGKPIKVVLDVWENEPKICLDLLSRVDIGTPHIAGHSIEGKIRGVITIFNKLCKFLGKKIQLKSLNSILDFFYKSDINRISLSGKCSQSKIYLLTLLTNNILYDDNQLKNYIHKKNNFDNLRSSYRNRREWSSINVKVDNAYFSQILKKIGFNAIYNKK</sequence>
<accession>H6Q509</accession>
<dbReference type="CDD" id="cd12158">
    <property type="entry name" value="ErythrP_dh"/>
    <property type="match status" value="1"/>
</dbReference>
<evidence type="ECO:0000259" key="6">
    <source>
        <dbReference type="Pfam" id="PF00389"/>
    </source>
</evidence>
<comment type="pathway">
    <text evidence="5">Cofactor biosynthesis; pyridoxine 5'-phosphate biosynthesis; pyridoxine 5'-phosphate from D-erythrose 4-phosphate: step 2/5.</text>
</comment>
<dbReference type="Gene3D" id="3.40.50.720">
    <property type="entry name" value="NAD(P)-binding Rossmann-like Domain"/>
    <property type="match status" value="2"/>
</dbReference>
<dbReference type="InterPro" id="IPR050223">
    <property type="entry name" value="D-isomer_2-hydroxyacid_DH"/>
</dbReference>
<dbReference type="GO" id="GO:0016618">
    <property type="term" value="F:hydroxypyruvate reductase [NAD(P)H] activity"/>
    <property type="evidence" value="ECO:0007669"/>
    <property type="project" value="TreeGrafter"/>
</dbReference>
<feature type="domain" description="D-isomer specific 2-hydroxyacid dehydrogenase NAD-binding" evidence="7">
    <location>
        <begin position="115"/>
        <end position="256"/>
    </location>
</feature>
<keyword evidence="4 5" id="KW-0664">Pyridoxine biosynthesis</keyword>
<dbReference type="HAMAP" id="MF_01825">
    <property type="entry name" value="PdxB"/>
    <property type="match status" value="1"/>
</dbReference>
<comment type="similarity">
    <text evidence="5">Belongs to the D-isomer specific 2-hydroxyacid dehydrogenase family. PdxB subfamily.</text>
</comment>
<dbReference type="AlphaFoldDB" id="H6Q509"/>
<proteinExistence type="inferred from homology"/>
<dbReference type="EMBL" id="CP003315">
    <property type="protein sequence ID" value="AFA41292.1"/>
    <property type="molecule type" value="Genomic_DNA"/>
</dbReference>
<evidence type="ECO:0000259" key="7">
    <source>
        <dbReference type="Pfam" id="PF02826"/>
    </source>
</evidence>
<comment type="catalytic activity">
    <reaction evidence="5">
        <text>4-phospho-D-erythronate + NAD(+) = (R)-3-hydroxy-2-oxo-4-phosphooxybutanoate + NADH + H(+)</text>
        <dbReference type="Rhea" id="RHEA:18829"/>
        <dbReference type="ChEBI" id="CHEBI:15378"/>
        <dbReference type="ChEBI" id="CHEBI:57540"/>
        <dbReference type="ChEBI" id="CHEBI:57945"/>
        <dbReference type="ChEBI" id="CHEBI:58538"/>
        <dbReference type="ChEBI" id="CHEBI:58766"/>
        <dbReference type="EC" id="1.1.1.290"/>
    </reaction>
</comment>
<dbReference type="Pfam" id="PF02826">
    <property type="entry name" value="2-Hacid_dh_C"/>
    <property type="match status" value="1"/>
</dbReference>
<keyword evidence="2 5" id="KW-0560">Oxidoreductase</keyword>
<keyword evidence="1 5" id="KW-0963">Cytoplasm</keyword>
<dbReference type="Pfam" id="PF11890">
    <property type="entry name" value="DUF3410"/>
    <property type="match status" value="1"/>
</dbReference>
<feature type="binding site" evidence="5">
    <location>
        <position position="146"/>
    </location>
    <ligand>
        <name>NAD(+)</name>
        <dbReference type="ChEBI" id="CHEBI:57540"/>
    </ligand>
</feature>
<comment type="caution">
    <text evidence="5">Lacks conserved residue(s) required for the propagation of feature annotation.</text>
</comment>
<evidence type="ECO:0000256" key="4">
    <source>
        <dbReference type="ARBA" id="ARBA00023096"/>
    </source>
</evidence>
<reference evidence="9 10" key="1">
    <citation type="journal article" date="2012" name="MBio">
        <title>Insight into the transmission biology and species-specific functional capabilities of tsetse (Diptera: glossinidae) obligate symbiont wigglesworthia.</title>
        <authorList>
            <person name="Rio R.V."/>
            <person name="Symula R.E."/>
            <person name="Wang J."/>
            <person name="Lohs C."/>
            <person name="Wu Y.N."/>
            <person name="Snyder A.K."/>
            <person name="Bjornson R.D."/>
            <person name="Oshima K."/>
            <person name="Biehl B.S."/>
            <person name="Perna N.T."/>
            <person name="Hattori M."/>
            <person name="Aksoy S."/>
        </authorList>
    </citation>
    <scope>NUCLEOTIDE SEQUENCE [LARGE SCALE GENOMIC DNA]</scope>
    <source>
        <strain evidence="9">WGM</strain>
    </source>
</reference>
<dbReference type="InterPro" id="IPR038251">
    <property type="entry name" value="PdxB_dimer_sf"/>
</dbReference>
<dbReference type="HOGENOM" id="CLU_019796_4_0_6"/>
<dbReference type="PANTHER" id="PTHR10996:SF178">
    <property type="entry name" value="2-HYDROXYACID DEHYDROGENASE YGL185C-RELATED"/>
    <property type="match status" value="1"/>
</dbReference>
<evidence type="ECO:0000256" key="3">
    <source>
        <dbReference type="ARBA" id="ARBA00023027"/>
    </source>
</evidence>
<organism evidence="9 10">
    <name type="scientific">Wigglesworthia glossinidia endosymbiont of Glossina morsitans morsitans</name>
    <name type="common">Yale colony</name>
    <dbReference type="NCBI Taxonomy" id="1142511"/>
    <lineage>
        <taxon>Bacteria</taxon>
        <taxon>Pseudomonadati</taxon>
        <taxon>Pseudomonadota</taxon>
        <taxon>Gammaproteobacteria</taxon>
        <taxon>Enterobacterales</taxon>
        <taxon>Erwiniaceae</taxon>
        <taxon>Wigglesworthia</taxon>
    </lineage>
</organism>
<dbReference type="GO" id="GO:0046983">
    <property type="term" value="F:protein dimerization activity"/>
    <property type="evidence" value="ECO:0007669"/>
    <property type="project" value="InterPro"/>
</dbReference>
<dbReference type="Gene3D" id="3.30.1370.170">
    <property type="match status" value="1"/>
</dbReference>
<feature type="domain" description="Erythronate-4-phosphate dehydrogenase dimerisation" evidence="8">
    <location>
        <begin position="296"/>
        <end position="373"/>
    </location>
</feature>
<dbReference type="GO" id="GO:0051287">
    <property type="term" value="F:NAD binding"/>
    <property type="evidence" value="ECO:0007669"/>
    <property type="project" value="InterPro"/>
</dbReference>
<comment type="function">
    <text evidence="5">Catalyzes the oxidation of erythronate-4-phosphate to 3-hydroxy-2-oxo-4-phosphonooxybutanoate.</text>
</comment>
<keyword evidence="3 5" id="KW-0520">NAD</keyword>
<evidence type="ECO:0000313" key="10">
    <source>
        <dbReference type="Proteomes" id="UP000009061"/>
    </source>
</evidence>
<evidence type="ECO:0000256" key="5">
    <source>
        <dbReference type="HAMAP-Rule" id="MF_01825"/>
    </source>
</evidence>
<feature type="active site" evidence="5">
    <location>
        <position position="237"/>
    </location>
</feature>
<dbReference type="InterPro" id="IPR024531">
    <property type="entry name" value="Erythronate-4-P_DHase_dimer"/>
</dbReference>
<feature type="binding site" evidence="5">
    <location>
        <position position="232"/>
    </location>
    <ligand>
        <name>NAD(+)</name>
        <dbReference type="ChEBI" id="CHEBI:57540"/>
    </ligand>
</feature>
<dbReference type="GO" id="GO:0033711">
    <property type="term" value="F:4-phosphoerythronate dehydrogenase activity"/>
    <property type="evidence" value="ECO:0007669"/>
    <property type="project" value="UniProtKB-EC"/>
</dbReference>
<dbReference type="InterPro" id="IPR029753">
    <property type="entry name" value="D-isomer_DH_CS"/>
</dbReference>
<protein>
    <recommendedName>
        <fullName evidence="5">Erythronate-4-phosphate dehydrogenase</fullName>
        <ecNumber evidence="5">1.1.1.290</ecNumber>
    </recommendedName>
</protein>
<dbReference type="Pfam" id="PF00389">
    <property type="entry name" value="2-Hacid_dh"/>
    <property type="match status" value="1"/>
</dbReference>
<evidence type="ECO:0000259" key="8">
    <source>
        <dbReference type="Pfam" id="PF11890"/>
    </source>
</evidence>
<dbReference type="SUPFAM" id="SSF52283">
    <property type="entry name" value="Formate/glycerate dehydrogenase catalytic domain-like"/>
    <property type="match status" value="1"/>
</dbReference>
<feature type="active site" description="Proton donor" evidence="5">
    <location>
        <position position="254"/>
    </location>
</feature>
<dbReference type="Proteomes" id="UP000009061">
    <property type="component" value="Chromosome"/>
</dbReference>
<dbReference type="PROSITE" id="PS00065">
    <property type="entry name" value="D_2_HYDROXYACID_DH_1"/>
    <property type="match status" value="1"/>
</dbReference>
<evidence type="ECO:0000256" key="1">
    <source>
        <dbReference type="ARBA" id="ARBA00022490"/>
    </source>
</evidence>
<comment type="subcellular location">
    <subcellularLocation>
        <location evidence="5">Cytoplasm</location>
    </subcellularLocation>
</comment>
<dbReference type="GO" id="GO:0030267">
    <property type="term" value="F:glyoxylate reductase (NADPH) activity"/>
    <property type="evidence" value="ECO:0007669"/>
    <property type="project" value="TreeGrafter"/>
</dbReference>
<dbReference type="STRING" id="1142511.WIGMOR_0465"/>
<name>H6Q509_WIGGL</name>
<dbReference type="eggNOG" id="COG0111">
    <property type="taxonomic scope" value="Bacteria"/>
</dbReference>
<feature type="binding site" evidence="5">
    <location>
        <position position="66"/>
    </location>
    <ligand>
        <name>substrate</name>
    </ligand>
</feature>
<dbReference type="InterPro" id="IPR036291">
    <property type="entry name" value="NAD(P)-bd_dom_sf"/>
</dbReference>
<dbReference type="KEGG" id="wgl:WIGMOR_0465"/>
<comment type="subunit">
    <text evidence="5">Homodimer.</text>
</comment>
<feature type="active site" evidence="5">
    <location>
        <position position="208"/>
    </location>
</feature>
<evidence type="ECO:0000256" key="2">
    <source>
        <dbReference type="ARBA" id="ARBA00023002"/>
    </source>
</evidence>
<dbReference type="SUPFAM" id="SSF51735">
    <property type="entry name" value="NAD(P)-binding Rossmann-fold domains"/>
    <property type="match status" value="1"/>
</dbReference>
<feature type="binding site" evidence="5">
    <location>
        <position position="257"/>
    </location>
    <ligand>
        <name>NAD(+)</name>
        <dbReference type="ChEBI" id="CHEBI:57540"/>
    </ligand>
</feature>
<dbReference type="RefSeq" id="WP_014354231.1">
    <property type="nucleotide sequence ID" value="NC_016893.1"/>
</dbReference>